<reference evidence="2 3" key="1">
    <citation type="submission" date="2019-10" db="EMBL/GenBank/DDBJ databases">
        <authorList>
            <person name="Palmer J.M."/>
        </authorList>
    </citation>
    <scope>NUCLEOTIDE SEQUENCE [LARGE SCALE GENOMIC DNA]</scope>
    <source>
        <strain evidence="2 3">TWF506</strain>
    </source>
</reference>
<evidence type="ECO:0000313" key="2">
    <source>
        <dbReference type="EMBL" id="KAK6513052.1"/>
    </source>
</evidence>
<organism evidence="2 3">
    <name type="scientific">Arthrobotrys conoides</name>
    <dbReference type="NCBI Taxonomy" id="74498"/>
    <lineage>
        <taxon>Eukaryota</taxon>
        <taxon>Fungi</taxon>
        <taxon>Dikarya</taxon>
        <taxon>Ascomycota</taxon>
        <taxon>Pezizomycotina</taxon>
        <taxon>Orbiliomycetes</taxon>
        <taxon>Orbiliales</taxon>
        <taxon>Orbiliaceae</taxon>
        <taxon>Arthrobotrys</taxon>
    </lineage>
</organism>
<dbReference type="EMBL" id="JAVHJM010000006">
    <property type="protein sequence ID" value="KAK6513052.1"/>
    <property type="molecule type" value="Genomic_DNA"/>
</dbReference>
<dbReference type="Proteomes" id="UP001307849">
    <property type="component" value="Unassembled WGS sequence"/>
</dbReference>
<keyword evidence="3" id="KW-1185">Reference proteome</keyword>
<dbReference type="AlphaFoldDB" id="A0AAN8NC36"/>
<evidence type="ECO:0000313" key="3">
    <source>
        <dbReference type="Proteomes" id="UP001307849"/>
    </source>
</evidence>
<proteinExistence type="predicted"/>
<gene>
    <name evidence="2" type="ORF">TWF506_009215</name>
</gene>
<sequence>MPRNLANIVSPQIVSYFEHVGLFEPALDNKRKISTLAITSRTNSPSSSIQYLAPLRLEEGKGKFEATAVTGLTDYIEIPVKFESLETLEFVGFCTDRAKTILNLWLKTPSSDPRTFLDFTLEFLKYPSDLEDAYSEIDDWESALRQFGISSRLKRAILMPEFQDIRYTASCRFWVLEAIESSYNALERLNQRLEENMICFKSINFRETREGKKRPLSKVPSLPSPTSRKRRTSKEPQMELPQDSRIRNSLVVDSDPIGDISDIQYPPSSSPSSPTKQARKGNESIIPELSSMARLQGPTMKTKRYKDNSPKRALEDYSSKTSVASNEACGVVSGDLSGEIPLTYRTPQEEVADSYTKWRKYKSPLSELVNPEYIAGLNWS</sequence>
<comment type="caution">
    <text evidence="2">The sequence shown here is derived from an EMBL/GenBank/DDBJ whole genome shotgun (WGS) entry which is preliminary data.</text>
</comment>
<feature type="compositionally biased region" description="Basic and acidic residues" evidence="1">
    <location>
        <begin position="305"/>
        <end position="318"/>
    </location>
</feature>
<accession>A0AAN8NC36</accession>
<protein>
    <submittedName>
        <fullName evidence="2">Uncharacterized protein</fullName>
    </submittedName>
</protein>
<evidence type="ECO:0000256" key="1">
    <source>
        <dbReference type="SAM" id="MobiDB-lite"/>
    </source>
</evidence>
<feature type="compositionally biased region" description="Basic and acidic residues" evidence="1">
    <location>
        <begin position="233"/>
        <end position="246"/>
    </location>
</feature>
<feature type="region of interest" description="Disordered" evidence="1">
    <location>
        <begin position="211"/>
        <end position="319"/>
    </location>
</feature>
<name>A0AAN8NC36_9PEZI</name>